<dbReference type="InterPro" id="IPR001680">
    <property type="entry name" value="WD40_rpt"/>
</dbReference>
<dbReference type="PROSITE" id="PS50294">
    <property type="entry name" value="WD_REPEATS_REGION"/>
    <property type="match status" value="1"/>
</dbReference>
<dbReference type="InterPro" id="IPR015943">
    <property type="entry name" value="WD40/YVTN_repeat-like_dom_sf"/>
</dbReference>
<accession>N6T960</accession>
<dbReference type="OrthoDB" id="9990676at2759"/>
<dbReference type="OMA" id="NELNIGM"/>
<sequence length="202" mass="22221">MAVTKQSQFLLTGSDDISIIVWDLKGLNMKLKILEHIAPVLCITSALNNAVIITGGEDSSIIISSLATGNVVTKIDHHRGPVTAIKVTSHGDIMVSGSKDGKVCLWSLLNYQLLNTIAIGAPVQLLDVSLDSIWLVSCCRDSKVYIKTVATGTDVHTITLEDHKAKIGRDNILLELTQFSSKTYQLMQFVKLSNWEHRQHQE</sequence>
<protein>
    <submittedName>
        <fullName evidence="1">Uncharacterized protein</fullName>
    </submittedName>
</protein>
<dbReference type="AlphaFoldDB" id="N6T960"/>
<dbReference type="InterPro" id="IPR019775">
    <property type="entry name" value="WD40_repeat_CS"/>
</dbReference>
<dbReference type="PROSITE" id="PS00678">
    <property type="entry name" value="WD_REPEATS_1"/>
    <property type="match status" value="1"/>
</dbReference>
<dbReference type="HOGENOM" id="CLU_1280691_0_0_1"/>
<dbReference type="PROSITE" id="PS50082">
    <property type="entry name" value="WD_REPEATS_2"/>
    <property type="match status" value="2"/>
</dbReference>
<dbReference type="PANTHER" id="PTHR19848:SF8">
    <property type="entry name" value="F-BOX AND WD REPEAT DOMAIN CONTAINING 7"/>
    <property type="match status" value="1"/>
</dbReference>
<gene>
    <name evidence="1" type="ORF">YQE_06620</name>
</gene>
<name>N6T960_DENPD</name>
<dbReference type="Pfam" id="PF00400">
    <property type="entry name" value="WD40"/>
    <property type="match status" value="1"/>
</dbReference>
<proteinExistence type="predicted"/>
<feature type="non-terminal residue" evidence="1">
    <location>
        <position position="1"/>
    </location>
</feature>
<dbReference type="PANTHER" id="PTHR19848">
    <property type="entry name" value="WD40 REPEAT PROTEIN"/>
    <property type="match status" value="1"/>
</dbReference>
<dbReference type="SMART" id="SM00320">
    <property type="entry name" value="WD40"/>
    <property type="match status" value="3"/>
</dbReference>
<dbReference type="InterPro" id="IPR036322">
    <property type="entry name" value="WD40_repeat_dom_sf"/>
</dbReference>
<dbReference type="Gene3D" id="2.130.10.10">
    <property type="entry name" value="YVTN repeat-like/Quinoprotein amine dehydrogenase"/>
    <property type="match status" value="1"/>
</dbReference>
<reference evidence="1" key="1">
    <citation type="journal article" date="2013" name="Genome Biol.">
        <title>Draft genome of the mountain pine beetle, Dendroctonus ponderosae Hopkins, a major forest pest.</title>
        <authorList>
            <person name="Keeling C.I."/>
            <person name="Yuen M.M."/>
            <person name="Liao N.Y."/>
            <person name="Docking T.R."/>
            <person name="Chan S.K."/>
            <person name="Taylor G.A."/>
            <person name="Palmquist D.L."/>
            <person name="Jackman S.D."/>
            <person name="Nguyen A."/>
            <person name="Li M."/>
            <person name="Henderson H."/>
            <person name="Janes J.K."/>
            <person name="Zhao Y."/>
            <person name="Pandoh P."/>
            <person name="Moore R."/>
            <person name="Sperling F.A."/>
            <person name="Huber D.P."/>
            <person name="Birol I."/>
            <person name="Jones S.J."/>
            <person name="Bohlmann J."/>
        </authorList>
    </citation>
    <scope>NUCLEOTIDE SEQUENCE</scope>
</reference>
<organism evidence="1">
    <name type="scientific">Dendroctonus ponderosae</name>
    <name type="common">Mountain pine beetle</name>
    <dbReference type="NCBI Taxonomy" id="77166"/>
    <lineage>
        <taxon>Eukaryota</taxon>
        <taxon>Metazoa</taxon>
        <taxon>Ecdysozoa</taxon>
        <taxon>Arthropoda</taxon>
        <taxon>Hexapoda</taxon>
        <taxon>Insecta</taxon>
        <taxon>Pterygota</taxon>
        <taxon>Neoptera</taxon>
        <taxon>Endopterygota</taxon>
        <taxon>Coleoptera</taxon>
        <taxon>Polyphaga</taxon>
        <taxon>Cucujiformia</taxon>
        <taxon>Curculionidae</taxon>
        <taxon>Scolytinae</taxon>
        <taxon>Dendroctonus</taxon>
    </lineage>
</organism>
<evidence type="ECO:0000313" key="1">
    <source>
        <dbReference type="EMBL" id="ENN76779.1"/>
    </source>
</evidence>
<dbReference type="EMBL" id="KB740967">
    <property type="protein sequence ID" value="ENN76779.1"/>
    <property type="molecule type" value="Genomic_DNA"/>
</dbReference>
<dbReference type="SUPFAM" id="SSF50978">
    <property type="entry name" value="WD40 repeat-like"/>
    <property type="match status" value="1"/>
</dbReference>